<sequence length="117" mass="13285">MTLSSKPSRRKFFAMARLAFLLALPVVLWALPADYFDEGQSVCVSRLLLDVECYACGLTRAVMHLMHFDVQTAFFFNPLVFVVMPLLIWLWAKWLLQDIRALGLISPRAPEPSPGTE</sequence>
<dbReference type="EMBL" id="VOOR01000013">
    <property type="protein sequence ID" value="TXB63760.1"/>
    <property type="molecule type" value="Genomic_DNA"/>
</dbReference>
<evidence type="ECO:0000313" key="3">
    <source>
        <dbReference type="Proteomes" id="UP000321580"/>
    </source>
</evidence>
<keyword evidence="1" id="KW-1133">Transmembrane helix</keyword>
<name>A0A5C6RQ26_9BACT</name>
<keyword evidence="3" id="KW-1185">Reference proteome</keyword>
<dbReference type="OrthoDB" id="9815897at2"/>
<reference evidence="2 3" key="1">
    <citation type="submission" date="2019-08" db="EMBL/GenBank/DDBJ databases">
        <title>Genome of Phaeodactylibacter luteus.</title>
        <authorList>
            <person name="Bowman J.P."/>
        </authorList>
    </citation>
    <scope>NUCLEOTIDE SEQUENCE [LARGE SCALE GENOMIC DNA]</scope>
    <source>
        <strain evidence="2 3">KCTC 42180</strain>
    </source>
</reference>
<dbReference type="Proteomes" id="UP000321580">
    <property type="component" value="Unassembled WGS sequence"/>
</dbReference>
<feature type="transmembrane region" description="Helical" evidence="1">
    <location>
        <begin position="73"/>
        <end position="92"/>
    </location>
</feature>
<organism evidence="2 3">
    <name type="scientific">Phaeodactylibacter luteus</name>
    <dbReference type="NCBI Taxonomy" id="1564516"/>
    <lineage>
        <taxon>Bacteria</taxon>
        <taxon>Pseudomonadati</taxon>
        <taxon>Bacteroidota</taxon>
        <taxon>Saprospiria</taxon>
        <taxon>Saprospirales</taxon>
        <taxon>Haliscomenobacteraceae</taxon>
        <taxon>Phaeodactylibacter</taxon>
    </lineage>
</organism>
<evidence type="ECO:0000313" key="2">
    <source>
        <dbReference type="EMBL" id="TXB63760.1"/>
    </source>
</evidence>
<gene>
    <name evidence="2" type="ORF">FRY97_08030</name>
</gene>
<comment type="caution">
    <text evidence="2">The sequence shown here is derived from an EMBL/GenBank/DDBJ whole genome shotgun (WGS) entry which is preliminary data.</text>
</comment>
<keyword evidence="1" id="KW-0812">Transmembrane</keyword>
<evidence type="ECO:0000256" key="1">
    <source>
        <dbReference type="SAM" id="Phobius"/>
    </source>
</evidence>
<dbReference type="InterPro" id="IPR021215">
    <property type="entry name" value="DUF2752"/>
</dbReference>
<keyword evidence="1" id="KW-0472">Membrane</keyword>
<dbReference type="AlphaFoldDB" id="A0A5C6RQ26"/>
<accession>A0A5C6RQ26</accession>
<protein>
    <submittedName>
        <fullName evidence="2">DUF2752 domain-containing protein</fullName>
    </submittedName>
</protein>
<proteinExistence type="predicted"/>
<dbReference type="Pfam" id="PF10825">
    <property type="entry name" value="DUF2752"/>
    <property type="match status" value="1"/>
</dbReference>